<evidence type="ECO:0000256" key="1">
    <source>
        <dbReference type="ARBA" id="ARBA00023002"/>
    </source>
</evidence>
<comment type="caution">
    <text evidence="3">The sequence shown here is derived from an EMBL/GenBank/DDBJ whole genome shotgun (WGS) entry which is preliminary data.</text>
</comment>
<organism evidence="3 4">
    <name type="scientific">Aeromicrobium alkaliterrae</name>
    <dbReference type="NCBI Taxonomy" id="302168"/>
    <lineage>
        <taxon>Bacteria</taxon>
        <taxon>Bacillati</taxon>
        <taxon>Actinomycetota</taxon>
        <taxon>Actinomycetes</taxon>
        <taxon>Propionibacteriales</taxon>
        <taxon>Nocardioidaceae</taxon>
        <taxon>Aeromicrobium</taxon>
    </lineage>
</organism>
<name>A0ABP4VMB1_9ACTN</name>
<keyword evidence="1" id="KW-0560">Oxidoreductase</keyword>
<accession>A0ABP4VMB1</accession>
<feature type="domain" description="NADP-dependent oxidoreductase" evidence="2">
    <location>
        <begin position="16"/>
        <end position="310"/>
    </location>
</feature>
<sequence>MATRHLGHSGITVSSVGIGSNAFGARVDADGTRAVVDAAFDAGVTFFDTADVYSYGASEELLGAALQGRRDEVVLATKFGMDMQGANGDDRGRRGSAAYVRTAVEASLRRLGTDHIDLYQLHTPDRVTPLEETLGALDELVQEGLVRAIGCSNFAAWEVVDAHWRATTRGGTPFATAQNEYSLYNRAAEAELVPACVELDLGLLPYFPLAYGLLTGKYRRGEAAPAGTRLAGDGQSHRLEGADWARIDALQAFADERDIDLLTLAMGGLAAQPAVASVIAGVSRPDQVAANVQAAAWVPTADDLDALAAIGTPQQTHTTFAT</sequence>
<dbReference type="Pfam" id="PF00248">
    <property type="entry name" value="Aldo_ket_red"/>
    <property type="match status" value="1"/>
</dbReference>
<dbReference type="PANTHER" id="PTHR43364:SF4">
    <property type="entry name" value="NAD(P)-LINKED OXIDOREDUCTASE SUPERFAMILY PROTEIN"/>
    <property type="match status" value="1"/>
</dbReference>
<dbReference type="EMBL" id="BAAAME010000002">
    <property type="protein sequence ID" value="GAA1731338.1"/>
    <property type="molecule type" value="Genomic_DNA"/>
</dbReference>
<dbReference type="SUPFAM" id="SSF51430">
    <property type="entry name" value="NAD(P)-linked oxidoreductase"/>
    <property type="match status" value="1"/>
</dbReference>
<dbReference type="Gene3D" id="3.20.20.100">
    <property type="entry name" value="NADP-dependent oxidoreductase domain"/>
    <property type="match status" value="1"/>
</dbReference>
<dbReference type="Proteomes" id="UP001501057">
    <property type="component" value="Unassembled WGS sequence"/>
</dbReference>
<proteinExistence type="predicted"/>
<dbReference type="RefSeq" id="WP_344198375.1">
    <property type="nucleotide sequence ID" value="NZ_BAAAME010000002.1"/>
</dbReference>
<dbReference type="PANTHER" id="PTHR43364">
    <property type="entry name" value="NADH-SPECIFIC METHYLGLYOXAL REDUCTASE-RELATED"/>
    <property type="match status" value="1"/>
</dbReference>
<reference evidence="4" key="1">
    <citation type="journal article" date="2019" name="Int. J. Syst. Evol. Microbiol.">
        <title>The Global Catalogue of Microorganisms (GCM) 10K type strain sequencing project: providing services to taxonomists for standard genome sequencing and annotation.</title>
        <authorList>
            <consortium name="The Broad Institute Genomics Platform"/>
            <consortium name="The Broad Institute Genome Sequencing Center for Infectious Disease"/>
            <person name="Wu L."/>
            <person name="Ma J."/>
        </authorList>
    </citation>
    <scope>NUCLEOTIDE SEQUENCE [LARGE SCALE GENOMIC DNA]</scope>
    <source>
        <strain evidence="4">JCM 13518</strain>
    </source>
</reference>
<gene>
    <name evidence="3" type="ORF">GCM10009710_09990</name>
</gene>
<evidence type="ECO:0000313" key="3">
    <source>
        <dbReference type="EMBL" id="GAA1731338.1"/>
    </source>
</evidence>
<protein>
    <submittedName>
        <fullName evidence="3">Aldo/keto reductase</fullName>
    </submittedName>
</protein>
<evidence type="ECO:0000259" key="2">
    <source>
        <dbReference type="Pfam" id="PF00248"/>
    </source>
</evidence>
<dbReference type="InterPro" id="IPR050523">
    <property type="entry name" value="AKR_Detox_Biosynth"/>
</dbReference>
<keyword evidence="4" id="KW-1185">Reference proteome</keyword>
<dbReference type="InterPro" id="IPR023210">
    <property type="entry name" value="NADP_OxRdtase_dom"/>
</dbReference>
<evidence type="ECO:0000313" key="4">
    <source>
        <dbReference type="Proteomes" id="UP001501057"/>
    </source>
</evidence>
<dbReference type="InterPro" id="IPR036812">
    <property type="entry name" value="NAD(P)_OxRdtase_dom_sf"/>
</dbReference>